<name>A0A1G4ILE2_9SACH</name>
<feature type="signal peptide" evidence="8">
    <location>
        <begin position="1"/>
        <end position="19"/>
    </location>
</feature>
<dbReference type="EMBL" id="LT598483">
    <property type="protein sequence ID" value="SCU77393.1"/>
    <property type="molecule type" value="Genomic_DNA"/>
</dbReference>
<reference evidence="11" key="1">
    <citation type="submission" date="2016-03" db="EMBL/GenBank/DDBJ databases">
        <authorList>
            <person name="Devillers Hugo."/>
        </authorList>
    </citation>
    <scope>NUCLEOTIDE SEQUENCE [LARGE SCALE GENOMIC DNA]</scope>
</reference>
<sequence length="279" mass="30597">MLFAQIAVTALLSVTGALGLTLKQPHVAFLSSEKRPVALSPVSQNYEKAVRPLVIDRANETLEFSFSLETENRPEQAVFLLGSVPRSAEISFEPIIKTQQNGFTYRFKVPVEKLPEPLLYLALESQELLTATLVLANTNGGSDNLFVELFDLKLDFEAGKELSWPARLESQPEITHLFKGTPKTAPAWITSSTSMVVGACFAVLLVAWMSMGMFSAVSLPLSSSKTLYVLAFIACIVGMEYVFVQYYLGASIFVTLEHAFYVCLGGLFSGAKLLQSFSQ</sequence>
<dbReference type="UniPathway" id="UPA00378"/>
<feature type="chain" id="PRO_5044292346" evidence="8">
    <location>
        <begin position="20"/>
        <end position="279"/>
    </location>
</feature>
<evidence type="ECO:0000256" key="5">
    <source>
        <dbReference type="ARBA" id="ARBA00022989"/>
    </source>
</evidence>
<evidence type="ECO:0000313" key="11">
    <source>
        <dbReference type="Proteomes" id="UP000191144"/>
    </source>
</evidence>
<dbReference type="PANTHER" id="PTHR12640">
    <property type="entry name" value="RIBOPHORIN II"/>
    <property type="match status" value="1"/>
</dbReference>
<dbReference type="OrthoDB" id="432292at2759"/>
<feature type="transmembrane region" description="Helical" evidence="7">
    <location>
        <begin position="226"/>
        <end position="244"/>
    </location>
</feature>
<proteinExistence type="predicted"/>
<dbReference type="Proteomes" id="UP000191144">
    <property type="component" value="Chromosome A"/>
</dbReference>
<evidence type="ECO:0000256" key="3">
    <source>
        <dbReference type="ARBA" id="ARBA00022729"/>
    </source>
</evidence>
<evidence type="ECO:0000256" key="7">
    <source>
        <dbReference type="SAM" id="Phobius"/>
    </source>
</evidence>
<evidence type="ECO:0000256" key="2">
    <source>
        <dbReference type="ARBA" id="ARBA00022692"/>
    </source>
</evidence>
<evidence type="ECO:0000256" key="1">
    <source>
        <dbReference type="ARBA" id="ARBA00004477"/>
    </source>
</evidence>
<gene>
    <name evidence="10" type="ORF">LAME_0A00958G</name>
</gene>
<accession>A0A1G4ILE2</accession>
<dbReference type="InterPro" id="IPR056790">
    <property type="entry name" value="Ribophorin_II_C"/>
</dbReference>
<keyword evidence="11" id="KW-1185">Reference proteome</keyword>
<keyword evidence="6 7" id="KW-0472">Membrane</keyword>
<dbReference type="PANTHER" id="PTHR12640:SF0">
    <property type="entry name" value="DOLICHYL-DIPHOSPHOOLIGOSACCHARIDE--PROTEIN GLYCOSYLTRANSFERASE SUBUNIT 2"/>
    <property type="match status" value="1"/>
</dbReference>
<dbReference type="InterPro" id="IPR008814">
    <property type="entry name" value="Swp1"/>
</dbReference>
<comment type="subcellular location">
    <subcellularLocation>
        <location evidence="1">Endoplasmic reticulum membrane</location>
        <topology evidence="1">Multi-pass membrane protein</topology>
    </subcellularLocation>
</comment>
<evidence type="ECO:0000256" key="8">
    <source>
        <dbReference type="SAM" id="SignalP"/>
    </source>
</evidence>
<keyword evidence="4" id="KW-0256">Endoplasmic reticulum</keyword>
<keyword evidence="5 7" id="KW-1133">Transmembrane helix</keyword>
<feature type="transmembrane region" description="Helical" evidence="7">
    <location>
        <begin position="250"/>
        <end position="274"/>
    </location>
</feature>
<organism evidence="10 11">
    <name type="scientific">Lachancea meyersii CBS 8951</name>
    <dbReference type="NCBI Taxonomy" id="1266667"/>
    <lineage>
        <taxon>Eukaryota</taxon>
        <taxon>Fungi</taxon>
        <taxon>Dikarya</taxon>
        <taxon>Ascomycota</taxon>
        <taxon>Saccharomycotina</taxon>
        <taxon>Saccharomycetes</taxon>
        <taxon>Saccharomycetales</taxon>
        <taxon>Saccharomycetaceae</taxon>
        <taxon>Lachancea</taxon>
    </lineage>
</organism>
<evidence type="ECO:0000313" key="10">
    <source>
        <dbReference type="EMBL" id="SCU77393.1"/>
    </source>
</evidence>
<dbReference type="AlphaFoldDB" id="A0A1G4ILE2"/>
<evidence type="ECO:0000256" key="6">
    <source>
        <dbReference type="ARBA" id="ARBA00023136"/>
    </source>
</evidence>
<keyword evidence="2 7" id="KW-0812">Transmembrane</keyword>
<dbReference type="GO" id="GO:0006487">
    <property type="term" value="P:protein N-linked glycosylation"/>
    <property type="evidence" value="ECO:0007669"/>
    <property type="project" value="TreeGrafter"/>
</dbReference>
<keyword evidence="3 8" id="KW-0732">Signal</keyword>
<feature type="transmembrane region" description="Helical" evidence="7">
    <location>
        <begin position="195"/>
        <end position="214"/>
    </location>
</feature>
<dbReference type="GO" id="GO:0008250">
    <property type="term" value="C:oligosaccharyltransferase complex"/>
    <property type="evidence" value="ECO:0007669"/>
    <property type="project" value="InterPro"/>
</dbReference>
<evidence type="ECO:0000256" key="4">
    <source>
        <dbReference type="ARBA" id="ARBA00022824"/>
    </source>
</evidence>
<feature type="domain" description="Ribophorin II C-terminal" evidence="9">
    <location>
        <begin position="178"/>
        <end position="277"/>
    </location>
</feature>
<protein>
    <submittedName>
        <fullName evidence="10">LAME_0A00958g1_1</fullName>
    </submittedName>
</protein>
<evidence type="ECO:0000259" key="9">
    <source>
        <dbReference type="Pfam" id="PF25147"/>
    </source>
</evidence>
<dbReference type="Pfam" id="PF25147">
    <property type="entry name" value="Ribophorin_II_C"/>
    <property type="match status" value="1"/>
</dbReference>